<dbReference type="AlphaFoldDB" id="A0A9P0GF52"/>
<dbReference type="EMBL" id="OV651815">
    <property type="protein sequence ID" value="CAH1108591.1"/>
    <property type="molecule type" value="Genomic_DNA"/>
</dbReference>
<organism evidence="2 3">
    <name type="scientific">Psylliodes chrysocephalus</name>
    <dbReference type="NCBI Taxonomy" id="3402493"/>
    <lineage>
        <taxon>Eukaryota</taxon>
        <taxon>Metazoa</taxon>
        <taxon>Ecdysozoa</taxon>
        <taxon>Arthropoda</taxon>
        <taxon>Hexapoda</taxon>
        <taxon>Insecta</taxon>
        <taxon>Pterygota</taxon>
        <taxon>Neoptera</taxon>
        <taxon>Endopterygota</taxon>
        <taxon>Coleoptera</taxon>
        <taxon>Polyphaga</taxon>
        <taxon>Cucujiformia</taxon>
        <taxon>Chrysomeloidea</taxon>
        <taxon>Chrysomelidae</taxon>
        <taxon>Galerucinae</taxon>
        <taxon>Alticini</taxon>
        <taxon>Psylliodes</taxon>
    </lineage>
</organism>
<keyword evidence="3" id="KW-1185">Reference proteome</keyword>
<accession>A0A9P0GF52</accession>
<evidence type="ECO:0000313" key="3">
    <source>
        <dbReference type="Proteomes" id="UP001153636"/>
    </source>
</evidence>
<gene>
    <name evidence="2" type="ORF">PSYICH_LOCUS8976</name>
</gene>
<feature type="transmembrane region" description="Helical" evidence="1">
    <location>
        <begin position="12"/>
        <end position="32"/>
    </location>
</feature>
<proteinExistence type="predicted"/>
<dbReference type="Proteomes" id="UP001153636">
    <property type="component" value="Chromosome 3"/>
</dbReference>
<keyword evidence="1" id="KW-0812">Transmembrane</keyword>
<name>A0A9P0GF52_9CUCU</name>
<sequence>MCKCPPLPTGTITVYLLLNVLFLVVELTKAFYMVGPADIRIQSITKCPNYEEFDIILDYSIDEDDKTLTGNMSLNTDIDESVKINLREKPVLPQQPVTIFLNQRSLCKLADILYYYGRPDSEPICPILAGDYYIKGLKIDFALLQVPHEMYGFKTYQLEMIKDGILLMCFELRILTTKKNISEYDQYVNVYRKDAHLLK</sequence>
<keyword evidence="1" id="KW-1133">Transmembrane helix</keyword>
<protein>
    <submittedName>
        <fullName evidence="2">Uncharacterized protein</fullName>
    </submittedName>
</protein>
<keyword evidence="1" id="KW-0472">Membrane</keyword>
<evidence type="ECO:0000256" key="1">
    <source>
        <dbReference type="SAM" id="Phobius"/>
    </source>
</evidence>
<dbReference type="OrthoDB" id="6715045at2759"/>
<evidence type="ECO:0000313" key="2">
    <source>
        <dbReference type="EMBL" id="CAH1108591.1"/>
    </source>
</evidence>
<reference evidence="2" key="1">
    <citation type="submission" date="2022-01" db="EMBL/GenBank/DDBJ databases">
        <authorList>
            <person name="King R."/>
        </authorList>
    </citation>
    <scope>NUCLEOTIDE SEQUENCE</scope>
</reference>